<feature type="region of interest" description="Disordered" evidence="1">
    <location>
        <begin position="48"/>
        <end position="79"/>
    </location>
</feature>
<protein>
    <submittedName>
        <fullName evidence="2">Uncharacterized protein</fullName>
    </submittedName>
</protein>
<comment type="caution">
    <text evidence="2">The sequence shown here is derived from an EMBL/GenBank/DDBJ whole genome shotgun (WGS) entry which is preliminary data.</text>
</comment>
<evidence type="ECO:0000256" key="1">
    <source>
        <dbReference type="SAM" id="MobiDB-lite"/>
    </source>
</evidence>
<accession>A0AAN8P9Y1</accession>
<evidence type="ECO:0000313" key="2">
    <source>
        <dbReference type="EMBL" id="KAK6623023.1"/>
    </source>
</evidence>
<dbReference type="AlphaFoldDB" id="A0AAN8P9Y1"/>
<dbReference type="Proteomes" id="UP001372834">
    <property type="component" value="Unassembled WGS sequence"/>
</dbReference>
<sequence length="79" mass="9129">MSLFYFPDVTEKSTINSVESLKNNKGQRGTRHLKRREERFCYRTAAKEKENNQEVEDDGLGGEDFGVRNSENVNSNLDE</sequence>
<name>A0AAN8P9Y1_POLSC</name>
<reference evidence="2 3" key="1">
    <citation type="submission" date="2023-10" db="EMBL/GenBank/DDBJ databases">
        <title>Genomes of two closely related lineages of the louse Polyplax serrata with different host specificities.</title>
        <authorList>
            <person name="Martinu J."/>
            <person name="Tarabai H."/>
            <person name="Stefka J."/>
            <person name="Hypsa V."/>
        </authorList>
    </citation>
    <scope>NUCLEOTIDE SEQUENCE [LARGE SCALE GENOMIC DNA]</scope>
    <source>
        <strain evidence="2">HR10_N</strain>
    </source>
</reference>
<organism evidence="2 3">
    <name type="scientific">Polyplax serrata</name>
    <name type="common">Common mouse louse</name>
    <dbReference type="NCBI Taxonomy" id="468196"/>
    <lineage>
        <taxon>Eukaryota</taxon>
        <taxon>Metazoa</taxon>
        <taxon>Ecdysozoa</taxon>
        <taxon>Arthropoda</taxon>
        <taxon>Hexapoda</taxon>
        <taxon>Insecta</taxon>
        <taxon>Pterygota</taxon>
        <taxon>Neoptera</taxon>
        <taxon>Paraneoptera</taxon>
        <taxon>Psocodea</taxon>
        <taxon>Troctomorpha</taxon>
        <taxon>Phthiraptera</taxon>
        <taxon>Anoplura</taxon>
        <taxon>Polyplacidae</taxon>
        <taxon>Polyplax</taxon>
    </lineage>
</organism>
<gene>
    <name evidence="2" type="ORF">RUM43_008875</name>
</gene>
<proteinExistence type="predicted"/>
<feature type="compositionally biased region" description="Polar residues" evidence="1">
    <location>
        <begin position="69"/>
        <end position="79"/>
    </location>
</feature>
<evidence type="ECO:0000313" key="3">
    <source>
        <dbReference type="Proteomes" id="UP001372834"/>
    </source>
</evidence>
<dbReference type="EMBL" id="JAWJWE010000038">
    <property type="protein sequence ID" value="KAK6623023.1"/>
    <property type="molecule type" value="Genomic_DNA"/>
</dbReference>